<accession>A0A3Q9EP06</accession>
<dbReference type="RefSeq" id="WP_126393388.1">
    <property type="nucleotide sequence ID" value="NZ_CP034539.1"/>
</dbReference>
<dbReference type="Proteomes" id="UP000280298">
    <property type="component" value="Chromosome"/>
</dbReference>
<reference evidence="1 2" key="1">
    <citation type="journal article" date="2019" name="Int. J. Syst. Evol. Microbiol.">
        <title>Streptomyces cyaneochromogenes sp. nov., a blue pigment-producing actinomycete from manganese-contaminated soil.</title>
        <authorList>
            <person name="Tang X."/>
            <person name="Zhao J."/>
            <person name="Li K."/>
            <person name="Chen Z."/>
            <person name="Sun Y."/>
            <person name="Gao J."/>
        </authorList>
    </citation>
    <scope>NUCLEOTIDE SEQUENCE [LARGE SCALE GENOMIC DNA]</scope>
    <source>
        <strain evidence="1 2">MK-45</strain>
    </source>
</reference>
<name>A0A3Q9EP06_9ACTN</name>
<keyword evidence="2" id="KW-1185">Reference proteome</keyword>
<proteinExistence type="predicted"/>
<protein>
    <recommendedName>
        <fullName evidence="3">Integrase</fullName>
    </recommendedName>
</protein>
<evidence type="ECO:0000313" key="2">
    <source>
        <dbReference type="Proteomes" id="UP000280298"/>
    </source>
</evidence>
<evidence type="ECO:0000313" key="1">
    <source>
        <dbReference type="EMBL" id="AZQ35921.1"/>
    </source>
</evidence>
<sequence length="70" mass="7801">MKKKWPVPRPTENAALRAIDRDNRHRRPRQLAPVPALMAALVDAVAQQDREGICLSSHRVVRAAAPEVAQ</sequence>
<dbReference type="EMBL" id="CP034539">
    <property type="protein sequence ID" value="AZQ35921.1"/>
    <property type="molecule type" value="Genomic_DNA"/>
</dbReference>
<gene>
    <name evidence="1" type="ORF">EJ357_22585</name>
</gene>
<dbReference type="AlphaFoldDB" id="A0A3Q9EP06"/>
<dbReference type="KEGG" id="scya:EJ357_22585"/>
<organism evidence="1 2">
    <name type="scientific">Streptomyces cyaneochromogenes</name>
    <dbReference type="NCBI Taxonomy" id="2496836"/>
    <lineage>
        <taxon>Bacteria</taxon>
        <taxon>Bacillati</taxon>
        <taxon>Actinomycetota</taxon>
        <taxon>Actinomycetes</taxon>
        <taxon>Kitasatosporales</taxon>
        <taxon>Streptomycetaceae</taxon>
        <taxon>Streptomyces</taxon>
    </lineage>
</organism>
<evidence type="ECO:0008006" key="3">
    <source>
        <dbReference type="Google" id="ProtNLM"/>
    </source>
</evidence>